<proteinExistence type="predicted"/>
<feature type="transmembrane region" description="Helical" evidence="2">
    <location>
        <begin position="112"/>
        <end position="132"/>
    </location>
</feature>
<dbReference type="AlphaFoldDB" id="M0BJI4"/>
<comment type="caution">
    <text evidence="3">The sequence shown here is derived from an EMBL/GenBank/DDBJ whole genome shotgun (WGS) entry which is preliminary data.</text>
</comment>
<feature type="transmembrane region" description="Helical" evidence="2">
    <location>
        <begin position="48"/>
        <end position="65"/>
    </location>
</feature>
<dbReference type="OrthoDB" id="206382at2157"/>
<gene>
    <name evidence="3" type="ORF">C479_09503</name>
</gene>
<evidence type="ECO:0000256" key="1">
    <source>
        <dbReference type="SAM" id="MobiDB-lite"/>
    </source>
</evidence>
<keyword evidence="4" id="KW-1185">Reference proteome</keyword>
<dbReference type="EMBL" id="AOIQ01000014">
    <property type="protein sequence ID" value="ELZ11036.1"/>
    <property type="molecule type" value="Genomic_DNA"/>
</dbReference>
<feature type="compositionally biased region" description="Polar residues" evidence="1">
    <location>
        <begin position="19"/>
        <end position="28"/>
    </location>
</feature>
<feature type="transmembrane region" description="Helical" evidence="2">
    <location>
        <begin position="138"/>
        <end position="157"/>
    </location>
</feature>
<reference evidence="3 4" key="1">
    <citation type="journal article" date="2014" name="PLoS Genet.">
        <title>Phylogenetically driven sequencing of extremely halophilic archaea reveals strategies for static and dynamic osmo-response.</title>
        <authorList>
            <person name="Becker E.A."/>
            <person name="Seitzer P.M."/>
            <person name="Tritt A."/>
            <person name="Larsen D."/>
            <person name="Krusor M."/>
            <person name="Yao A.I."/>
            <person name="Wu D."/>
            <person name="Madern D."/>
            <person name="Eisen J.A."/>
            <person name="Darling A.E."/>
            <person name="Facciotti M.T."/>
        </authorList>
    </citation>
    <scope>NUCLEOTIDE SEQUENCE [LARGE SCALE GENOMIC DNA]</scope>
    <source>
        <strain evidence="3 4">JCM 14624</strain>
    </source>
</reference>
<keyword evidence="2" id="KW-0812">Transmembrane</keyword>
<evidence type="ECO:0000256" key="2">
    <source>
        <dbReference type="SAM" id="Phobius"/>
    </source>
</evidence>
<organism evidence="3 4">
    <name type="scientific">Halovivax asiaticus JCM 14624</name>
    <dbReference type="NCBI Taxonomy" id="1227490"/>
    <lineage>
        <taxon>Archaea</taxon>
        <taxon>Methanobacteriati</taxon>
        <taxon>Methanobacteriota</taxon>
        <taxon>Stenosarchaea group</taxon>
        <taxon>Halobacteria</taxon>
        <taxon>Halobacteriales</taxon>
        <taxon>Natrialbaceae</taxon>
        <taxon>Halovivax</taxon>
    </lineage>
</organism>
<dbReference type="Proteomes" id="UP000011560">
    <property type="component" value="Unassembled WGS sequence"/>
</dbReference>
<evidence type="ECO:0000313" key="4">
    <source>
        <dbReference type="Proteomes" id="UP000011560"/>
    </source>
</evidence>
<feature type="region of interest" description="Disordered" evidence="1">
    <location>
        <begin position="1"/>
        <end position="28"/>
    </location>
</feature>
<feature type="transmembrane region" description="Helical" evidence="2">
    <location>
        <begin position="208"/>
        <end position="227"/>
    </location>
</feature>
<dbReference type="STRING" id="1227490.C479_09503"/>
<keyword evidence="2" id="KW-0472">Membrane</keyword>
<protein>
    <submittedName>
        <fullName evidence="3">Uncharacterized protein</fullName>
    </submittedName>
</protein>
<dbReference type="RefSeq" id="WP_007701416.1">
    <property type="nucleotide sequence ID" value="NZ_AOIQ01000014.1"/>
</dbReference>
<name>M0BJI4_9EURY</name>
<accession>M0BJI4</accession>
<keyword evidence="2" id="KW-1133">Transmembrane helix</keyword>
<feature type="transmembrane region" description="Helical" evidence="2">
    <location>
        <begin position="177"/>
        <end position="196"/>
    </location>
</feature>
<sequence>MSDDSVGSTGGPSRDPSASEASTLGRTGSTRLGFDRSLLGLTGRRTALTLRTLLVLWGLYALSALTRGELRSGKLQTLSPAFDALSTVLILVGLFVATLGPVGYAIWNGGPVLAFAIALAPEFVGELLALRWVLDLDLAVSLTTGAAGAAAALAVTVVRTCRSHPDEPLSMPSQQHVLAVGIIVAGSAGAVTRFALQAPTRVLSAYRPFALYWLVPLAVVGLFAVSLRRRAA</sequence>
<evidence type="ECO:0000313" key="3">
    <source>
        <dbReference type="EMBL" id="ELZ11036.1"/>
    </source>
</evidence>
<feature type="transmembrane region" description="Helical" evidence="2">
    <location>
        <begin position="85"/>
        <end position="107"/>
    </location>
</feature>